<protein>
    <submittedName>
        <fullName evidence="3">Uncharacterized protein</fullName>
    </submittedName>
</protein>
<reference evidence="3" key="1">
    <citation type="submission" date="2021-01" db="EMBL/GenBank/DDBJ databases">
        <authorList>
            <person name="Corre E."/>
            <person name="Pelletier E."/>
            <person name="Niang G."/>
            <person name="Scheremetjew M."/>
            <person name="Finn R."/>
            <person name="Kale V."/>
            <person name="Holt S."/>
            <person name="Cochrane G."/>
            <person name="Meng A."/>
            <person name="Brown T."/>
            <person name="Cohen L."/>
        </authorList>
    </citation>
    <scope>NUCLEOTIDE SEQUENCE</scope>
    <source>
        <strain evidence="3">RCC1693</strain>
    </source>
</reference>
<keyword evidence="2" id="KW-0812">Transmembrane</keyword>
<feature type="compositionally biased region" description="Basic and acidic residues" evidence="1">
    <location>
        <begin position="135"/>
        <end position="146"/>
    </location>
</feature>
<keyword evidence="2" id="KW-1133">Transmembrane helix</keyword>
<evidence type="ECO:0000256" key="2">
    <source>
        <dbReference type="SAM" id="Phobius"/>
    </source>
</evidence>
<organism evidence="3">
    <name type="scientific">Florenciella parvula</name>
    <dbReference type="NCBI Taxonomy" id="236787"/>
    <lineage>
        <taxon>Eukaryota</taxon>
        <taxon>Sar</taxon>
        <taxon>Stramenopiles</taxon>
        <taxon>Ochrophyta</taxon>
        <taxon>Dictyochophyceae</taxon>
        <taxon>Florenciellales</taxon>
        <taxon>Florenciella</taxon>
    </lineage>
</organism>
<dbReference type="EMBL" id="HBGT01025660">
    <property type="protein sequence ID" value="CAD9435110.1"/>
    <property type="molecule type" value="Transcribed_RNA"/>
</dbReference>
<keyword evidence="2" id="KW-0472">Membrane</keyword>
<proteinExistence type="predicted"/>
<accession>A0A7S2CTF9</accession>
<feature type="region of interest" description="Disordered" evidence="1">
    <location>
        <begin position="1"/>
        <end position="24"/>
    </location>
</feature>
<evidence type="ECO:0000313" key="3">
    <source>
        <dbReference type="EMBL" id="CAD9435110.1"/>
    </source>
</evidence>
<evidence type="ECO:0000256" key="1">
    <source>
        <dbReference type="SAM" id="MobiDB-lite"/>
    </source>
</evidence>
<dbReference type="AlphaFoldDB" id="A0A7S2CTF9"/>
<sequence length="185" mass="19509">MSRVEGSEKRALLGNQPSRRFEGGRTRRIRASVGGGSEDEGCCNDCLARFCGLRNGAMRYRCCVLIGIFLLLVGAGVGGYFGYKKYSSSSSSEDDSDDDCAAYKNKHLCDSSALNSTSVGPSPPPDGSVDTTGSDSERRDTDKAGDGADSLPAGGANTDTAVNESFGARIRRHLRGTYLETATAN</sequence>
<feature type="compositionally biased region" description="Basic and acidic residues" evidence="1">
    <location>
        <begin position="1"/>
        <end position="11"/>
    </location>
</feature>
<name>A0A7S2CTF9_9STRA</name>
<feature type="transmembrane region" description="Helical" evidence="2">
    <location>
        <begin position="62"/>
        <end position="83"/>
    </location>
</feature>
<feature type="region of interest" description="Disordered" evidence="1">
    <location>
        <begin position="113"/>
        <end position="167"/>
    </location>
</feature>
<gene>
    <name evidence="3" type="ORF">FPAR1323_LOCUS13332</name>
</gene>